<comment type="caution">
    <text evidence="1">The sequence shown here is derived from an EMBL/GenBank/DDBJ whole genome shotgun (WGS) entry which is preliminary data.</text>
</comment>
<dbReference type="SUPFAM" id="SSF53098">
    <property type="entry name" value="Ribonuclease H-like"/>
    <property type="match status" value="1"/>
</dbReference>
<protein>
    <submittedName>
        <fullName evidence="1">Uncharacterized protein</fullName>
    </submittedName>
</protein>
<feature type="non-terminal residue" evidence="1">
    <location>
        <position position="81"/>
    </location>
</feature>
<accession>X0V693</accession>
<evidence type="ECO:0000313" key="1">
    <source>
        <dbReference type="EMBL" id="GAG06897.1"/>
    </source>
</evidence>
<dbReference type="InterPro" id="IPR012337">
    <property type="entry name" value="RNaseH-like_sf"/>
</dbReference>
<proteinExistence type="predicted"/>
<sequence length="81" mass="9444">MAEKIQFFPLDVTYKLIDDKPVIHLFGRTTDNKQVLILDDSFEPYFYVIPKKGIDLREKLEKITVEREDKTAKVTRANSGL</sequence>
<dbReference type="AlphaFoldDB" id="X0V693"/>
<organism evidence="1">
    <name type="scientific">marine sediment metagenome</name>
    <dbReference type="NCBI Taxonomy" id="412755"/>
    <lineage>
        <taxon>unclassified sequences</taxon>
        <taxon>metagenomes</taxon>
        <taxon>ecological metagenomes</taxon>
    </lineage>
</organism>
<name>X0V693_9ZZZZ</name>
<reference evidence="1" key="1">
    <citation type="journal article" date="2014" name="Front. Microbiol.">
        <title>High frequency of phylogenetically diverse reductive dehalogenase-homologous genes in deep subseafloor sedimentary metagenomes.</title>
        <authorList>
            <person name="Kawai M."/>
            <person name="Futagami T."/>
            <person name="Toyoda A."/>
            <person name="Takaki Y."/>
            <person name="Nishi S."/>
            <person name="Hori S."/>
            <person name="Arai W."/>
            <person name="Tsubouchi T."/>
            <person name="Morono Y."/>
            <person name="Uchiyama I."/>
            <person name="Ito T."/>
            <person name="Fujiyama A."/>
            <person name="Inagaki F."/>
            <person name="Takami H."/>
        </authorList>
    </citation>
    <scope>NUCLEOTIDE SEQUENCE</scope>
    <source>
        <strain evidence="1">Expedition CK06-06</strain>
    </source>
</reference>
<gene>
    <name evidence="1" type="ORF">S01H1_44377</name>
</gene>
<dbReference type="EMBL" id="BARS01028307">
    <property type="protein sequence ID" value="GAG06897.1"/>
    <property type="molecule type" value="Genomic_DNA"/>
</dbReference>
<dbReference type="Gene3D" id="3.30.342.10">
    <property type="entry name" value="DNA Polymerase, chain B, domain 1"/>
    <property type="match status" value="1"/>
</dbReference>